<sequence length="330" mass="36647">MTPDGPNPELMQKKPRVKKNIPALPLVLIHDGGGTTAGFWSLGKLQRDVWVIHNPNFWSGASWKGGMDEMALHYLGLIRARGISGRIVLGGWSLGGFLSLAIARMIAALGQQDEGSLEIAGLLMIDSPYFEPWYEQSPPVSQPLLPEMLPKVKQTYGKCDDLLRSWSLPPWGRDAMGGEPIALHAGGNKHIIPHRAALHKPLDGDWVVKKTSEKPAADCPRARIDMEDGRAEYGVDKLSPPIGVLIRCVGRTPALNQGHHPCRVDLYRDSLTLSWAQGYEDYIKVVVDATNTHYTIFDRNNRFQIKHVTSLLNEALDIFDQRELGQIDVN</sequence>
<dbReference type="RefSeq" id="XP_051363101.1">
    <property type="nucleotide sequence ID" value="XM_051505358.1"/>
</dbReference>
<comment type="caution">
    <text evidence="2">The sequence shown here is derived from an EMBL/GenBank/DDBJ whole genome shotgun (WGS) entry which is preliminary data.</text>
</comment>
<dbReference type="EMBL" id="JAGIXG020000014">
    <property type="protein sequence ID" value="KAI6782245.1"/>
    <property type="molecule type" value="Genomic_DNA"/>
</dbReference>
<dbReference type="SUPFAM" id="SSF53474">
    <property type="entry name" value="alpha/beta-Hydrolases"/>
    <property type="match status" value="1"/>
</dbReference>
<dbReference type="GeneID" id="75834802"/>
<organism evidence="2 3">
    <name type="scientific">Emericellopsis cladophorae</name>
    <dbReference type="NCBI Taxonomy" id="2686198"/>
    <lineage>
        <taxon>Eukaryota</taxon>
        <taxon>Fungi</taxon>
        <taxon>Dikarya</taxon>
        <taxon>Ascomycota</taxon>
        <taxon>Pezizomycotina</taxon>
        <taxon>Sordariomycetes</taxon>
        <taxon>Hypocreomycetidae</taxon>
        <taxon>Hypocreales</taxon>
        <taxon>Bionectriaceae</taxon>
        <taxon>Emericellopsis</taxon>
    </lineage>
</organism>
<evidence type="ECO:0000313" key="2">
    <source>
        <dbReference type="EMBL" id="KAI6782245.1"/>
    </source>
</evidence>
<reference evidence="2" key="2">
    <citation type="submission" date="2022-07" db="EMBL/GenBank/DDBJ databases">
        <authorList>
            <person name="Goncalves M.F.M."/>
            <person name="Hilario S."/>
            <person name="Van De Peer Y."/>
            <person name="Esteves A.C."/>
            <person name="Alves A."/>
        </authorList>
    </citation>
    <scope>NUCLEOTIDE SEQUENCE</scope>
    <source>
        <strain evidence="2">MUM 19.33</strain>
    </source>
</reference>
<protein>
    <submittedName>
        <fullName evidence="2">Alpha/beta-hydrolase</fullName>
    </submittedName>
</protein>
<keyword evidence="3" id="KW-1185">Reference proteome</keyword>
<dbReference type="Proteomes" id="UP001055219">
    <property type="component" value="Unassembled WGS sequence"/>
</dbReference>
<accession>A0A9P9Y2Q1</accession>
<gene>
    <name evidence="2" type="ORF">J7T54_008331</name>
</gene>
<dbReference type="OrthoDB" id="10253869at2759"/>
<evidence type="ECO:0000313" key="3">
    <source>
        <dbReference type="Proteomes" id="UP001055219"/>
    </source>
</evidence>
<name>A0A9P9Y2Q1_9HYPO</name>
<feature type="domain" description="Thioesterase" evidence="1">
    <location>
        <begin position="25"/>
        <end position="143"/>
    </location>
</feature>
<dbReference type="InterPro" id="IPR029058">
    <property type="entry name" value="AB_hydrolase_fold"/>
</dbReference>
<reference evidence="2" key="1">
    <citation type="journal article" date="2021" name="J Fungi (Basel)">
        <title>Genomic and Metabolomic Analyses of the Marine Fungus Emericellopsis cladophorae: Insights into Saltwater Adaptability Mechanisms and Its Biosynthetic Potential.</title>
        <authorList>
            <person name="Goncalves M.F.M."/>
            <person name="Hilario S."/>
            <person name="Van de Peer Y."/>
            <person name="Esteves A.C."/>
            <person name="Alves A."/>
        </authorList>
    </citation>
    <scope>NUCLEOTIDE SEQUENCE</scope>
    <source>
        <strain evidence="2">MUM 19.33</strain>
    </source>
</reference>
<evidence type="ECO:0000259" key="1">
    <source>
        <dbReference type="Pfam" id="PF00975"/>
    </source>
</evidence>
<dbReference type="AlphaFoldDB" id="A0A9P9Y2Q1"/>
<dbReference type="InterPro" id="IPR001031">
    <property type="entry name" value="Thioesterase"/>
</dbReference>
<dbReference type="Gene3D" id="3.40.50.1820">
    <property type="entry name" value="alpha/beta hydrolase"/>
    <property type="match status" value="1"/>
</dbReference>
<dbReference type="Pfam" id="PF00975">
    <property type="entry name" value="Thioesterase"/>
    <property type="match status" value="1"/>
</dbReference>
<proteinExistence type="predicted"/>